<name>A0A9Q1LIC4_9SOLA</name>
<protein>
    <submittedName>
        <fullName evidence="1">Uncharacterized protein</fullName>
    </submittedName>
</protein>
<evidence type="ECO:0000313" key="1">
    <source>
        <dbReference type="EMBL" id="KAJ8535534.1"/>
    </source>
</evidence>
<comment type="caution">
    <text evidence="1">The sequence shown here is derived from an EMBL/GenBank/DDBJ whole genome shotgun (WGS) entry which is preliminary data.</text>
</comment>
<organism evidence="1 2">
    <name type="scientific">Anisodus acutangulus</name>
    <dbReference type="NCBI Taxonomy" id="402998"/>
    <lineage>
        <taxon>Eukaryota</taxon>
        <taxon>Viridiplantae</taxon>
        <taxon>Streptophyta</taxon>
        <taxon>Embryophyta</taxon>
        <taxon>Tracheophyta</taxon>
        <taxon>Spermatophyta</taxon>
        <taxon>Magnoliopsida</taxon>
        <taxon>eudicotyledons</taxon>
        <taxon>Gunneridae</taxon>
        <taxon>Pentapetalae</taxon>
        <taxon>asterids</taxon>
        <taxon>lamiids</taxon>
        <taxon>Solanales</taxon>
        <taxon>Solanaceae</taxon>
        <taxon>Solanoideae</taxon>
        <taxon>Hyoscyameae</taxon>
        <taxon>Anisodus</taxon>
    </lineage>
</organism>
<proteinExistence type="predicted"/>
<keyword evidence="2" id="KW-1185">Reference proteome</keyword>
<sequence>MKASEAIHVPGNVKERVHFLGRANYPASLPLIFADALANTVDIDSIPFGARSIIKDFDHENAEPSQYS</sequence>
<reference evidence="2" key="1">
    <citation type="journal article" date="2023" name="Proc. Natl. Acad. Sci. U.S.A.">
        <title>Genomic and structural basis for evolution of tropane alkaloid biosynthesis.</title>
        <authorList>
            <person name="Wanga Y.-J."/>
            <person name="Taina T."/>
            <person name="Yua J.-Y."/>
            <person name="Lia J."/>
            <person name="Xua B."/>
            <person name="Chenc J."/>
            <person name="D'Auriad J.C."/>
            <person name="Huanga J.-P."/>
            <person name="Huanga S.-X."/>
        </authorList>
    </citation>
    <scope>NUCLEOTIDE SEQUENCE [LARGE SCALE GENOMIC DNA]</scope>
    <source>
        <strain evidence="2">cv. KIB-2019</strain>
    </source>
</reference>
<accession>A0A9Q1LIC4</accession>
<dbReference type="EMBL" id="JAJAGQ010000018">
    <property type="protein sequence ID" value="KAJ8535534.1"/>
    <property type="molecule type" value="Genomic_DNA"/>
</dbReference>
<gene>
    <name evidence="1" type="ORF">K7X08_023254</name>
</gene>
<dbReference type="OrthoDB" id="5592979at2759"/>
<evidence type="ECO:0000313" key="2">
    <source>
        <dbReference type="Proteomes" id="UP001152561"/>
    </source>
</evidence>
<dbReference type="Proteomes" id="UP001152561">
    <property type="component" value="Unassembled WGS sequence"/>
</dbReference>
<dbReference type="AlphaFoldDB" id="A0A9Q1LIC4"/>